<dbReference type="FunFam" id="3.30.1360.40:FF:000001">
    <property type="entry name" value="Ribosome-recycling factor"/>
    <property type="match status" value="1"/>
</dbReference>
<dbReference type="Pfam" id="PF01765">
    <property type="entry name" value="RRF"/>
    <property type="match status" value="1"/>
</dbReference>
<dbReference type="NCBIfam" id="TIGR00496">
    <property type="entry name" value="frr"/>
    <property type="match status" value="1"/>
</dbReference>
<dbReference type="InterPro" id="IPR002661">
    <property type="entry name" value="Ribosome_recyc_fac"/>
</dbReference>
<evidence type="ECO:0000256" key="2">
    <source>
        <dbReference type="ARBA" id="ARBA00022917"/>
    </source>
</evidence>
<evidence type="ECO:0000256" key="3">
    <source>
        <dbReference type="HAMAP-Rule" id="MF_00040"/>
    </source>
</evidence>
<dbReference type="AlphaFoldDB" id="A0A0G0XSA3"/>
<evidence type="ECO:0000259" key="5">
    <source>
        <dbReference type="Pfam" id="PF01765"/>
    </source>
</evidence>
<dbReference type="InterPro" id="IPR036191">
    <property type="entry name" value="RRF_sf"/>
</dbReference>
<dbReference type="GO" id="GO:0043023">
    <property type="term" value="F:ribosomal large subunit binding"/>
    <property type="evidence" value="ECO:0007669"/>
    <property type="project" value="TreeGrafter"/>
</dbReference>
<keyword evidence="2 3" id="KW-0648">Protein biosynthesis</keyword>
<comment type="caution">
    <text evidence="6">The sequence shown here is derived from an EMBL/GenBank/DDBJ whole genome shotgun (WGS) entry which is preliminary data.</text>
</comment>
<dbReference type="EMBL" id="LCCE01000007">
    <property type="protein sequence ID" value="KKS27292.1"/>
    <property type="molecule type" value="Genomic_DNA"/>
</dbReference>
<feature type="domain" description="Ribosome recycling factor" evidence="5">
    <location>
        <begin position="22"/>
        <end position="183"/>
    </location>
</feature>
<comment type="similarity">
    <text evidence="1 3">Belongs to the RRF family.</text>
</comment>
<dbReference type="Gene3D" id="3.30.1360.40">
    <property type="match status" value="1"/>
</dbReference>
<dbReference type="GO" id="GO:0005737">
    <property type="term" value="C:cytoplasm"/>
    <property type="evidence" value="ECO:0007669"/>
    <property type="project" value="UniProtKB-SubCell"/>
</dbReference>
<keyword evidence="4" id="KW-0175">Coiled coil</keyword>
<evidence type="ECO:0000256" key="4">
    <source>
        <dbReference type="SAM" id="Coils"/>
    </source>
</evidence>
<evidence type="ECO:0000256" key="1">
    <source>
        <dbReference type="ARBA" id="ARBA00005912"/>
    </source>
</evidence>
<dbReference type="PANTHER" id="PTHR20982">
    <property type="entry name" value="RIBOSOME RECYCLING FACTOR"/>
    <property type="match status" value="1"/>
</dbReference>
<evidence type="ECO:0000313" key="7">
    <source>
        <dbReference type="Proteomes" id="UP000033859"/>
    </source>
</evidence>
<keyword evidence="3" id="KW-0963">Cytoplasm</keyword>
<dbReference type="PANTHER" id="PTHR20982:SF3">
    <property type="entry name" value="MITOCHONDRIAL RIBOSOME RECYCLING FACTOR PSEUDO 1"/>
    <property type="match status" value="1"/>
</dbReference>
<organism evidence="6 7">
    <name type="scientific">Candidatus Yanofskybacteria bacterium GW2011_GWC2_41_9</name>
    <dbReference type="NCBI Taxonomy" id="1619029"/>
    <lineage>
        <taxon>Bacteria</taxon>
        <taxon>Candidatus Yanofskyibacteriota</taxon>
    </lineage>
</organism>
<reference evidence="6 7" key="1">
    <citation type="journal article" date="2015" name="Nature">
        <title>rRNA introns, odd ribosomes, and small enigmatic genomes across a large radiation of phyla.</title>
        <authorList>
            <person name="Brown C.T."/>
            <person name="Hug L.A."/>
            <person name="Thomas B.C."/>
            <person name="Sharon I."/>
            <person name="Castelle C.J."/>
            <person name="Singh A."/>
            <person name="Wilkins M.J."/>
            <person name="Williams K.H."/>
            <person name="Banfield J.F."/>
        </authorList>
    </citation>
    <scope>NUCLEOTIDE SEQUENCE [LARGE SCALE GENOMIC DNA]</scope>
</reference>
<dbReference type="InterPro" id="IPR023584">
    <property type="entry name" value="Ribosome_recyc_fac_dom"/>
</dbReference>
<dbReference type="GO" id="GO:0006415">
    <property type="term" value="P:translational termination"/>
    <property type="evidence" value="ECO:0007669"/>
    <property type="project" value="UniProtKB-UniRule"/>
</dbReference>
<dbReference type="Proteomes" id="UP000033859">
    <property type="component" value="Unassembled WGS sequence"/>
</dbReference>
<dbReference type="HAMAP" id="MF_00040">
    <property type="entry name" value="RRF"/>
    <property type="match status" value="1"/>
</dbReference>
<evidence type="ECO:0000313" key="6">
    <source>
        <dbReference type="EMBL" id="KKS27292.1"/>
    </source>
</evidence>
<protein>
    <recommendedName>
        <fullName evidence="3">Ribosome-recycling factor</fullName>
        <shortName evidence="3">RRF</shortName>
    </recommendedName>
    <alternativeName>
        <fullName evidence="3">Ribosome-releasing factor</fullName>
    </alternativeName>
</protein>
<comment type="function">
    <text evidence="3">Responsible for the release of ribosomes from messenger RNA at the termination of protein biosynthesis. May increase the efficiency of translation by recycling ribosomes from one round of translation to another.</text>
</comment>
<gene>
    <name evidence="3" type="primary">frr</name>
    <name evidence="6" type="ORF">UU84_C0007G0005</name>
</gene>
<dbReference type="SUPFAM" id="SSF55194">
    <property type="entry name" value="Ribosome recycling factor, RRF"/>
    <property type="match status" value="1"/>
</dbReference>
<dbReference type="Gene3D" id="1.10.132.20">
    <property type="entry name" value="Ribosome-recycling factor"/>
    <property type="match status" value="1"/>
</dbReference>
<feature type="coiled-coil region" evidence="4">
    <location>
        <begin position="115"/>
        <end position="178"/>
    </location>
</feature>
<proteinExistence type="inferred from homology"/>
<accession>A0A0G0XSA3</accession>
<sequence>MAYKDLINQRKKDFEAVFEFAKNEAAGIRTGRASSSLVEDIRVDYLGSRLRIKELATINIPEPRAILIQPWDKGAIPAIEKGIKDSSLGLTPVVDSNGIRLNLPMLTAERRQEFIKLLKQKMEESRIKMRQIREDILKKVQNEVREKKAAEDDLFRAKEELQKIIDNFNKKIDDLFTKKEQELTTS</sequence>
<dbReference type="CDD" id="cd00520">
    <property type="entry name" value="RRF"/>
    <property type="match status" value="1"/>
</dbReference>
<comment type="subcellular location">
    <subcellularLocation>
        <location evidence="3">Cytoplasm</location>
    </subcellularLocation>
</comment>
<name>A0A0G0XSA3_9BACT</name>